<comment type="function">
    <text evidence="14 19">Joins adenosylcobinamide-GDP and alpha-ribazole to generate adenosylcobalamin (Ado-cobalamin). Also synthesizes adenosylcobalamin 5'-phosphate from adenosylcobinamide-GDP and alpha-ribazole 5'-phosphate.</text>
</comment>
<dbReference type="RefSeq" id="WP_049220520.1">
    <property type="nucleotide sequence ID" value="NZ_CABGUH010000016.1"/>
</dbReference>
<dbReference type="GO" id="GO:0009236">
    <property type="term" value="P:cobalamin biosynthetic process"/>
    <property type="evidence" value="ECO:0007669"/>
    <property type="project" value="UniProtKB-UniRule"/>
</dbReference>
<dbReference type="GO" id="GO:0008818">
    <property type="term" value="F:cobalamin 5'-phosphate synthase activity"/>
    <property type="evidence" value="ECO:0007669"/>
    <property type="project" value="UniProtKB-UniRule"/>
</dbReference>
<reference evidence="22 24" key="1">
    <citation type="submission" date="2017-10" db="EMBL/GenBank/DDBJ databases">
        <title>FDA dAtabase for Regulatory Grade micrObial Sequences (FDA-ARGOS): Supporting development and validation of Infectious Disease Dx tests.</title>
        <authorList>
            <person name="Campos J."/>
            <person name="Goldberg B."/>
            <person name="Tallon L.J."/>
            <person name="Sadzewicz L."/>
            <person name="Sengamalay N."/>
            <person name="Ott S."/>
            <person name="Godinez A."/>
            <person name="Nagaraj S."/>
            <person name="Vyas G."/>
            <person name="Aluvathingal J."/>
            <person name="Nadendla S."/>
            <person name="Geyer C."/>
            <person name="Nandy P."/>
            <person name="Hobson J."/>
            <person name="Sichtig H."/>
        </authorList>
    </citation>
    <scope>NUCLEOTIDE SEQUENCE [LARGE SCALE GENOMIC DNA]</scope>
    <source>
        <strain evidence="22 24">FDAARGOS_185</strain>
    </source>
</reference>
<dbReference type="InterPro" id="IPR003805">
    <property type="entry name" value="CobS"/>
</dbReference>
<keyword evidence="8 19" id="KW-0169">Cobalamin biosynthesis</keyword>
<proteinExistence type="inferred from homology"/>
<comment type="catalytic activity">
    <reaction evidence="17 19">
        <text>alpha-ribazole + adenosylcob(III)inamide-GDP = adenosylcob(III)alamin + GMP + H(+)</text>
        <dbReference type="Rhea" id="RHEA:16049"/>
        <dbReference type="ChEBI" id="CHEBI:10329"/>
        <dbReference type="ChEBI" id="CHEBI:15378"/>
        <dbReference type="ChEBI" id="CHEBI:18408"/>
        <dbReference type="ChEBI" id="CHEBI:58115"/>
        <dbReference type="ChEBI" id="CHEBI:60487"/>
        <dbReference type="EC" id="2.7.8.26"/>
    </reaction>
</comment>
<comment type="caution">
    <text evidence="21">The sequence shown here is derived from an EMBL/GenBank/DDBJ whole genome shotgun (WGS) entry which is preliminary data.</text>
</comment>
<sequence length="253" mass="28706">MIDSLILYFQFFTRIPIPIAVDEPEEKMRSGVRFFSLFGLMIGFLEAVVYWPLQYLFSPSIAWVMILFLDVMLTGGFHLDALSDMADGLFSSRDKDRMLEIMKDSRVGSNGVLAIVFYYLLLVFSFLVLLPNLNIRLQATIVLLLNLVGKNGISLLFYQMQYSGNNSQGLGTTFLNVKKQNILICQLFSFFVLFIFLGRVGIVCFIVNLLIVWLYRKLVMNKVNGLNGDTLGACSPISQVVFLLTLILMRGFL</sequence>
<evidence type="ECO:0000313" key="23">
    <source>
        <dbReference type="Proteomes" id="UP000288388"/>
    </source>
</evidence>
<feature type="transmembrane region" description="Helical" evidence="19">
    <location>
        <begin position="34"/>
        <end position="55"/>
    </location>
</feature>
<keyword evidence="12 19" id="KW-1133">Transmembrane helix</keyword>
<evidence type="ECO:0000313" key="22">
    <source>
        <dbReference type="EMBL" id="TRZ33721.1"/>
    </source>
</evidence>
<dbReference type="HAMAP" id="MF_00719">
    <property type="entry name" value="CobS"/>
    <property type="match status" value="1"/>
</dbReference>
<dbReference type="NCBIfam" id="TIGR00317">
    <property type="entry name" value="cobS"/>
    <property type="match status" value="1"/>
</dbReference>
<dbReference type="Pfam" id="PF02654">
    <property type="entry name" value="CobS"/>
    <property type="match status" value="1"/>
</dbReference>
<keyword evidence="11 19" id="KW-0460">Magnesium</keyword>
<evidence type="ECO:0000256" key="15">
    <source>
        <dbReference type="ARBA" id="ARBA00032605"/>
    </source>
</evidence>
<name>A0A2N8PWB7_ENTAV</name>
<evidence type="ECO:0000313" key="24">
    <source>
        <dbReference type="Proteomes" id="UP000316316"/>
    </source>
</evidence>
<dbReference type="PANTHER" id="PTHR34148">
    <property type="entry name" value="ADENOSYLCOBINAMIDE-GDP RIBAZOLETRANSFERASE"/>
    <property type="match status" value="1"/>
</dbReference>
<organism evidence="21 23">
    <name type="scientific">Enterococcus avium</name>
    <name type="common">Streptococcus avium</name>
    <dbReference type="NCBI Taxonomy" id="33945"/>
    <lineage>
        <taxon>Bacteria</taxon>
        <taxon>Bacillati</taxon>
        <taxon>Bacillota</taxon>
        <taxon>Bacilli</taxon>
        <taxon>Lactobacillales</taxon>
        <taxon>Enterococcaceae</taxon>
        <taxon>Enterococcus</taxon>
    </lineage>
</organism>
<evidence type="ECO:0000256" key="11">
    <source>
        <dbReference type="ARBA" id="ARBA00022842"/>
    </source>
</evidence>
<evidence type="ECO:0000313" key="21">
    <source>
        <dbReference type="EMBL" id="RVU95608.1"/>
    </source>
</evidence>
<evidence type="ECO:0000256" key="6">
    <source>
        <dbReference type="ARBA" id="ARBA00015850"/>
    </source>
</evidence>
<evidence type="ECO:0000313" key="25">
    <source>
        <dbReference type="Proteomes" id="UP001264335"/>
    </source>
</evidence>
<dbReference type="Proteomes" id="UP000316316">
    <property type="component" value="Unassembled WGS sequence"/>
</dbReference>
<evidence type="ECO:0000256" key="17">
    <source>
        <dbReference type="ARBA" id="ARBA00048623"/>
    </source>
</evidence>
<dbReference type="AlphaFoldDB" id="A0A2N8PWB7"/>
<comment type="catalytic activity">
    <reaction evidence="18 19">
        <text>alpha-ribazole 5'-phosphate + adenosylcob(III)inamide-GDP = adenosylcob(III)alamin 5'-phosphate + GMP + H(+)</text>
        <dbReference type="Rhea" id="RHEA:23560"/>
        <dbReference type="ChEBI" id="CHEBI:15378"/>
        <dbReference type="ChEBI" id="CHEBI:57918"/>
        <dbReference type="ChEBI" id="CHEBI:58115"/>
        <dbReference type="ChEBI" id="CHEBI:60487"/>
        <dbReference type="ChEBI" id="CHEBI:60493"/>
        <dbReference type="EC" id="2.7.8.26"/>
    </reaction>
</comment>
<comment type="subcellular location">
    <subcellularLocation>
        <location evidence="2 19">Cell membrane</location>
        <topology evidence="2 19">Multi-pass membrane protein</topology>
    </subcellularLocation>
</comment>
<evidence type="ECO:0000256" key="12">
    <source>
        <dbReference type="ARBA" id="ARBA00022989"/>
    </source>
</evidence>
<dbReference type="UniPathway" id="UPA00148">
    <property type="reaction ID" value="UER00238"/>
</dbReference>
<evidence type="ECO:0000256" key="5">
    <source>
        <dbReference type="ARBA" id="ARBA00013200"/>
    </source>
</evidence>
<evidence type="ECO:0000256" key="9">
    <source>
        <dbReference type="ARBA" id="ARBA00022679"/>
    </source>
</evidence>
<feature type="transmembrane region" description="Helical" evidence="19">
    <location>
        <begin position="135"/>
        <end position="158"/>
    </location>
</feature>
<dbReference type="EMBL" id="RYZS01000001">
    <property type="protein sequence ID" value="RVU95608.1"/>
    <property type="molecule type" value="Genomic_DNA"/>
</dbReference>
<evidence type="ECO:0000256" key="16">
    <source>
        <dbReference type="ARBA" id="ARBA00032853"/>
    </source>
</evidence>
<keyword evidence="9 19" id="KW-0808">Transferase</keyword>
<keyword evidence="10 19" id="KW-0812">Transmembrane</keyword>
<feature type="transmembrane region" description="Helical" evidence="19">
    <location>
        <begin position="107"/>
        <end position="129"/>
    </location>
</feature>
<keyword evidence="13 19" id="KW-0472">Membrane</keyword>
<evidence type="ECO:0000256" key="10">
    <source>
        <dbReference type="ARBA" id="ARBA00022692"/>
    </source>
</evidence>
<gene>
    <name evidence="19 21" type="primary">cobS</name>
    <name evidence="22" type="ORF">AUF17_06345</name>
    <name evidence="21" type="ORF">EK398_12585</name>
    <name evidence="20" type="ORF">P7D79_01860</name>
</gene>
<dbReference type="PANTHER" id="PTHR34148:SF1">
    <property type="entry name" value="ADENOSYLCOBINAMIDE-GDP RIBAZOLETRANSFERASE"/>
    <property type="match status" value="1"/>
</dbReference>
<evidence type="ECO:0000256" key="4">
    <source>
        <dbReference type="ARBA" id="ARBA00010561"/>
    </source>
</evidence>
<evidence type="ECO:0000256" key="8">
    <source>
        <dbReference type="ARBA" id="ARBA00022573"/>
    </source>
</evidence>
<comment type="cofactor">
    <cofactor evidence="1 19">
        <name>Mg(2+)</name>
        <dbReference type="ChEBI" id="CHEBI:18420"/>
    </cofactor>
</comment>
<feature type="transmembrane region" description="Helical" evidence="19">
    <location>
        <begin position="187"/>
        <end position="215"/>
    </location>
</feature>
<evidence type="ECO:0000256" key="13">
    <source>
        <dbReference type="ARBA" id="ARBA00023136"/>
    </source>
</evidence>
<dbReference type="Proteomes" id="UP001264335">
    <property type="component" value="Unassembled WGS sequence"/>
</dbReference>
<reference evidence="21 23" key="2">
    <citation type="submission" date="2018-12" db="EMBL/GenBank/DDBJ databases">
        <title>A novel vanA-carrying plasmid in a clinical isolate of Enterococcus avium.</title>
        <authorList>
            <person name="Bernasconi O.J."/>
            <person name="Luzzaro F."/>
            <person name="Endimiani A."/>
        </authorList>
    </citation>
    <scope>NUCLEOTIDE SEQUENCE [LARGE SCALE GENOMIC DNA]</scope>
    <source>
        <strain evidence="21 23">LC0559/18</strain>
    </source>
</reference>
<dbReference type="EMBL" id="PDXQ01000001">
    <property type="protein sequence ID" value="TRZ33721.1"/>
    <property type="molecule type" value="Genomic_DNA"/>
</dbReference>
<comment type="pathway">
    <text evidence="3 19">Cofactor biosynthesis; adenosylcobalamin biosynthesis; adenosylcobalamin from cob(II)yrinate a,c-diamide: step 7/7.</text>
</comment>
<dbReference type="Proteomes" id="UP000288388">
    <property type="component" value="Unassembled WGS sequence"/>
</dbReference>
<dbReference type="GO" id="GO:0005886">
    <property type="term" value="C:plasma membrane"/>
    <property type="evidence" value="ECO:0007669"/>
    <property type="project" value="UniProtKB-SubCell"/>
</dbReference>
<dbReference type="GeneID" id="69568366"/>
<feature type="transmembrane region" description="Helical" evidence="19">
    <location>
        <begin position="61"/>
        <end position="86"/>
    </location>
</feature>
<evidence type="ECO:0000313" key="20">
    <source>
        <dbReference type="EMBL" id="MDT2512969.1"/>
    </source>
</evidence>
<dbReference type="GO" id="GO:0051073">
    <property type="term" value="F:adenosylcobinamide-GDP ribazoletransferase activity"/>
    <property type="evidence" value="ECO:0007669"/>
    <property type="project" value="UniProtKB-UniRule"/>
</dbReference>
<reference evidence="20 25" key="3">
    <citation type="submission" date="2023-03" db="EMBL/GenBank/DDBJ databases">
        <authorList>
            <person name="Shen W."/>
            <person name="Cai J."/>
        </authorList>
    </citation>
    <scope>NUCLEOTIDE SEQUENCE [LARGE SCALE GENOMIC DNA]</scope>
    <source>
        <strain evidence="20 25">Y2</strain>
    </source>
</reference>
<evidence type="ECO:0000256" key="14">
    <source>
        <dbReference type="ARBA" id="ARBA00025228"/>
    </source>
</evidence>
<evidence type="ECO:0000256" key="18">
    <source>
        <dbReference type="ARBA" id="ARBA00049504"/>
    </source>
</evidence>
<protein>
    <recommendedName>
        <fullName evidence="6 19">Adenosylcobinamide-GDP ribazoletransferase</fullName>
        <ecNumber evidence="5 19">2.7.8.26</ecNumber>
    </recommendedName>
    <alternativeName>
        <fullName evidence="16 19">Cobalamin synthase</fullName>
    </alternativeName>
    <alternativeName>
        <fullName evidence="15 19">Cobalamin-5'-phosphate synthase</fullName>
    </alternativeName>
</protein>
<comment type="similarity">
    <text evidence="4 19">Belongs to the CobS family.</text>
</comment>
<evidence type="ECO:0000256" key="7">
    <source>
        <dbReference type="ARBA" id="ARBA00022475"/>
    </source>
</evidence>
<accession>A0A2N8PWB7</accession>
<evidence type="ECO:0000256" key="19">
    <source>
        <dbReference type="HAMAP-Rule" id="MF_00719"/>
    </source>
</evidence>
<evidence type="ECO:0000256" key="2">
    <source>
        <dbReference type="ARBA" id="ARBA00004651"/>
    </source>
</evidence>
<keyword evidence="7 19" id="KW-1003">Cell membrane</keyword>
<evidence type="ECO:0000256" key="1">
    <source>
        <dbReference type="ARBA" id="ARBA00001946"/>
    </source>
</evidence>
<dbReference type="EC" id="2.7.8.26" evidence="5 19"/>
<dbReference type="EMBL" id="JARPWY010000003">
    <property type="protein sequence ID" value="MDT2512969.1"/>
    <property type="molecule type" value="Genomic_DNA"/>
</dbReference>
<evidence type="ECO:0000256" key="3">
    <source>
        <dbReference type="ARBA" id="ARBA00004663"/>
    </source>
</evidence>